<reference evidence="1" key="1">
    <citation type="submission" date="2020-11" db="EMBL/GenBank/DDBJ databases">
        <authorList>
            <person name="Tran Van P."/>
        </authorList>
    </citation>
    <scope>NUCLEOTIDE SEQUENCE</scope>
</reference>
<proteinExistence type="predicted"/>
<accession>A0A7R9CBP1</accession>
<organism evidence="1">
    <name type="scientific">Timema cristinae</name>
    <name type="common">Walking stick</name>
    <dbReference type="NCBI Taxonomy" id="61476"/>
    <lineage>
        <taxon>Eukaryota</taxon>
        <taxon>Metazoa</taxon>
        <taxon>Ecdysozoa</taxon>
        <taxon>Arthropoda</taxon>
        <taxon>Hexapoda</taxon>
        <taxon>Insecta</taxon>
        <taxon>Pterygota</taxon>
        <taxon>Neoptera</taxon>
        <taxon>Polyneoptera</taxon>
        <taxon>Phasmatodea</taxon>
        <taxon>Timematodea</taxon>
        <taxon>Timematoidea</taxon>
        <taxon>Timematidae</taxon>
        <taxon>Timema</taxon>
    </lineage>
</organism>
<dbReference type="AlphaFoldDB" id="A0A7R9CBP1"/>
<sequence>MHSSPMASLVLTDSSQLTYYSQHLELLAISCELSVSTKEAMGLIYFVHSSTKSLKTTTCFGRSSTLSANLTGALTSACSAAMFAPETEGNTDDRAHGAVVKMEHFQAALDPRKQELLEARFLGARPGDAIFLRQEPTTRHFRPRGATRGWIVKDTESRRTAFSRWNATHVFKMQVATRAHRRGRIVERALLGADRVATYHRK</sequence>
<evidence type="ECO:0000313" key="1">
    <source>
        <dbReference type="EMBL" id="CAD7393709.1"/>
    </source>
</evidence>
<gene>
    <name evidence="1" type="ORF">TCEB3V08_LOCUS1673</name>
</gene>
<dbReference type="EMBL" id="OC316780">
    <property type="protein sequence ID" value="CAD7393709.1"/>
    <property type="molecule type" value="Genomic_DNA"/>
</dbReference>
<name>A0A7R9CBP1_TIMCR</name>
<protein>
    <submittedName>
        <fullName evidence="1">Uncharacterized protein</fullName>
    </submittedName>
</protein>